<dbReference type="Pfam" id="PF07698">
    <property type="entry name" value="7TM-7TMR_HD"/>
    <property type="match status" value="1"/>
</dbReference>
<dbReference type="InParanoid" id="W0RJD9"/>
<dbReference type="Pfam" id="PF07697">
    <property type="entry name" value="7TMR-HDED"/>
    <property type="match status" value="1"/>
</dbReference>
<feature type="transmembrane region" description="Helical" evidence="1">
    <location>
        <begin position="412"/>
        <end position="430"/>
    </location>
</feature>
<dbReference type="PANTHER" id="PTHR36442:SF1">
    <property type="entry name" value="CYCLIC-DI-AMP PHOSPHODIESTERASE PGPH"/>
    <property type="match status" value="1"/>
</dbReference>
<dbReference type="InterPro" id="IPR006674">
    <property type="entry name" value="HD_domain"/>
</dbReference>
<evidence type="ECO:0000313" key="4">
    <source>
        <dbReference type="Proteomes" id="UP000019151"/>
    </source>
</evidence>
<protein>
    <submittedName>
        <fullName evidence="3">Metal dependent phosphohydrolase</fullName>
    </submittedName>
</protein>
<dbReference type="InterPro" id="IPR011621">
    <property type="entry name" value="Metal-dep_PHydrolase_7TM_intra"/>
</dbReference>
<reference evidence="3 4" key="1">
    <citation type="journal article" date="2014" name="Genome Announc.">
        <title>Genome Sequence and Methylome of Soil Bacterium Gemmatirosa kalamazoonensis KBS708T, a Member of the Rarely Cultivated Gemmatimonadetes Phylum.</title>
        <authorList>
            <person name="Debruyn J.M."/>
            <person name="Radosevich M."/>
            <person name="Wommack K.E."/>
            <person name="Polson S.W."/>
            <person name="Hauser L.J."/>
            <person name="Fawaz M.N."/>
            <person name="Korlach J."/>
            <person name="Tsai Y.C."/>
        </authorList>
    </citation>
    <scope>NUCLEOTIDE SEQUENCE [LARGE SCALE GENOMIC DNA]</scope>
    <source>
        <strain evidence="3 4">KBS708</strain>
    </source>
</reference>
<dbReference type="FunCoup" id="W0RJD9">
    <property type="interactions" value="15"/>
</dbReference>
<feature type="transmembrane region" description="Helical" evidence="1">
    <location>
        <begin position="344"/>
        <end position="362"/>
    </location>
</feature>
<dbReference type="InterPro" id="IPR052722">
    <property type="entry name" value="PgpH_phosphodiesterase"/>
</dbReference>
<evidence type="ECO:0000313" key="3">
    <source>
        <dbReference type="EMBL" id="AHG90891.1"/>
    </source>
</evidence>
<sequence length="746" mass="79543">MGTWGQAEPSGDDGGRSRTLGTLGAHGARLAIALALAIGAFLLFPLAPAVELPLYEVGAVAPENVIAPFAFRVPKTDAQLQGERDAARRAEPLVLDLVPAALDTSRTQLAAFARVLEQAYGAAGTAAGPAVAAAASQVGIRLTPAEIAYLHAPTRRRAQIEAVQRVLDRWLPGGVASTTALTDARGQVAIAQGGHTTIVPADSVMTFASLLARARRAHPDPTNDVGDALYVKLLSGFFRPTLVADRAATDRMREAAAIAVERDRYFVRAGEKIVGAHEVVGREANDKMRALRDATQLRGGTEVSSTRAAARVVGSVLHNLIILVVFGVTLLLFRPQLYAQMRVVLLFALEFALVLGTAALVARMPTPRPEIVPVALAAVMLSILFDPRISLIAAMVLAVLVGSQGPFRGTNALFILLVGGVAAAVSVQTVRRRNQAYLSMLIVAAGYALAALALGLTLGWTWRELGLMVGFGTLGAVVSVALAMGLMPPAEEFTGTVTYLRLLEWSDLNRPLMQRLSLEAPGTYAHTIATANLAEQACNAIGANGLLARVGTYYHDIGKLKKPQFFVENQARGRNPHDKLKPNTSASIIKNHVKEGLELADEIKLPKPLRAFIVEHHGTGRIGYFMEKARERGDALPNAGEYAYPGPIPQTAETAVLMLADGVEASARALPDPTPQKIRELVEHVVRQRMEQGQLRDAPLTLRQIELVKEQFVRVLLGMHHNRIEYPTAAGGVGTTGAVNAETAPA</sequence>
<dbReference type="CDD" id="cd00077">
    <property type="entry name" value="HDc"/>
    <property type="match status" value="1"/>
</dbReference>
<dbReference type="HOGENOM" id="CLU_015767_1_2_0"/>
<feature type="transmembrane region" description="Helical" evidence="1">
    <location>
        <begin position="465"/>
        <end position="487"/>
    </location>
</feature>
<evidence type="ECO:0000256" key="1">
    <source>
        <dbReference type="SAM" id="Phobius"/>
    </source>
</evidence>
<name>W0RJD9_9BACT</name>
<accession>W0RJD9</accession>
<dbReference type="EMBL" id="CP007128">
    <property type="protein sequence ID" value="AHG90891.1"/>
    <property type="molecule type" value="Genomic_DNA"/>
</dbReference>
<feature type="domain" description="HD/PDEase" evidence="2">
    <location>
        <begin position="519"/>
        <end position="675"/>
    </location>
</feature>
<keyword evidence="3" id="KW-0378">Hydrolase</keyword>
<dbReference type="STRING" id="861299.J421_3354"/>
<evidence type="ECO:0000259" key="2">
    <source>
        <dbReference type="SMART" id="SM00471"/>
    </source>
</evidence>
<dbReference type="AlphaFoldDB" id="W0RJD9"/>
<keyword evidence="1" id="KW-0472">Membrane</keyword>
<keyword evidence="4" id="KW-1185">Reference proteome</keyword>
<dbReference type="PANTHER" id="PTHR36442">
    <property type="entry name" value="CYCLIC-DI-AMP PHOSPHODIESTERASE PGPH"/>
    <property type="match status" value="1"/>
</dbReference>
<dbReference type="Pfam" id="PF01966">
    <property type="entry name" value="HD"/>
    <property type="match status" value="1"/>
</dbReference>
<proteinExistence type="predicted"/>
<dbReference type="InterPro" id="IPR003607">
    <property type="entry name" value="HD/PDEase_dom"/>
</dbReference>
<feature type="transmembrane region" description="Helical" evidence="1">
    <location>
        <begin position="374"/>
        <end position="400"/>
    </location>
</feature>
<dbReference type="RefSeq" id="WP_025412357.1">
    <property type="nucleotide sequence ID" value="NZ_CP007128.1"/>
</dbReference>
<organism evidence="3 4">
    <name type="scientific">Gemmatirosa kalamazoonensis</name>
    <dbReference type="NCBI Taxonomy" id="861299"/>
    <lineage>
        <taxon>Bacteria</taxon>
        <taxon>Pseudomonadati</taxon>
        <taxon>Gemmatimonadota</taxon>
        <taxon>Gemmatimonadia</taxon>
        <taxon>Gemmatimonadales</taxon>
        <taxon>Gemmatimonadaceae</taxon>
        <taxon>Gemmatirosa</taxon>
    </lineage>
</organism>
<feature type="transmembrane region" description="Helical" evidence="1">
    <location>
        <begin position="27"/>
        <end position="47"/>
    </location>
</feature>
<dbReference type="InterPro" id="IPR011624">
    <property type="entry name" value="Metal-dep_PHydrolase_7TM_extra"/>
</dbReference>
<dbReference type="SUPFAM" id="SSF109604">
    <property type="entry name" value="HD-domain/PDEase-like"/>
    <property type="match status" value="1"/>
</dbReference>
<dbReference type="InterPro" id="IPR006675">
    <property type="entry name" value="HDIG_dom"/>
</dbReference>
<dbReference type="OrthoDB" id="9806952at2"/>
<dbReference type="NCBIfam" id="TIGR00277">
    <property type="entry name" value="HDIG"/>
    <property type="match status" value="1"/>
</dbReference>
<keyword evidence="1" id="KW-0812">Transmembrane</keyword>
<feature type="transmembrane region" description="Helical" evidence="1">
    <location>
        <begin position="436"/>
        <end position="458"/>
    </location>
</feature>
<gene>
    <name evidence="3" type="ORF">J421_3354</name>
</gene>
<dbReference type="PATRIC" id="fig|861299.3.peg.3406"/>
<feature type="transmembrane region" description="Helical" evidence="1">
    <location>
        <begin position="312"/>
        <end position="332"/>
    </location>
</feature>
<dbReference type="Gene3D" id="1.10.3210.10">
    <property type="entry name" value="Hypothetical protein af1432"/>
    <property type="match status" value="1"/>
</dbReference>
<keyword evidence="1" id="KW-1133">Transmembrane helix</keyword>
<dbReference type="KEGG" id="gba:J421_3354"/>
<dbReference type="Proteomes" id="UP000019151">
    <property type="component" value="Chromosome"/>
</dbReference>
<dbReference type="SMART" id="SM00471">
    <property type="entry name" value="HDc"/>
    <property type="match status" value="1"/>
</dbReference>
<dbReference type="eggNOG" id="COG1480">
    <property type="taxonomic scope" value="Bacteria"/>
</dbReference>
<dbReference type="GO" id="GO:0016787">
    <property type="term" value="F:hydrolase activity"/>
    <property type="evidence" value="ECO:0007669"/>
    <property type="project" value="UniProtKB-KW"/>
</dbReference>